<sequence length="772" mass="86044">MSNPKNPNNDILAPDQDTWPAPDGSGFYTRDEVFSSWQGRDTQRTFVPAMNWRARVLFPPDPLLATPNTFPPRQPHHPIQSPTAPPPPVPVVAPMVLPGPSTDDGSPFGTHRANHNRTGVMPIFALEGLSRGREDRTPDRPMSGPSRNHHSQRERSPPYHRRDPYPGPSSNLPPRRDGFNNDRGFHPEPPRHPRSLHSRLSDQPRLPVFTPSAPPGTPLDPTVQPPSHFVPPPPRYDIRQIAPGADGHRVCPQPQVQDDESDVGESSGSDGERDNQKRVSREISRVNEARNRPDDHGTLPDLEPRAPLFEEAGPWRGLVILSRATGQNVDRWVRAGCHFSRRFYVETLRYYNTRLTAHRPPGVLYLFSVQQQTEAAWLMHTTGDSTPLGRRRGQHPTLNQARNTRRRRREAERREEARRGSTTAPSSAPIQDDAPVVPPSAPAVTDSDIAMSPPRAPTSSPSPPPTVMPVDPPPSGMRGHGSFLTETPVSTDDMRSADVHFAGPPSISLFDALRAYQSVHPSTWEIGVRLPNGQWPGPDTLLGTLPLASDVQAARYIHYLAPRAGHPDRDTFLSHLRLALSVGGFFGRNEMRGNWQSHHYALEFYPFIQPSIHDAMIWLEIHGLTRDTVHLLELEDFVRSWRNHYEHETRPSDARFVDPMNESFDEFPRNNLDVLNWTSESAWLSHRFGPTLMGVRTRILRSPAAMDTPTQLPAREQVQTEEEGIPLELSGEDAVMVGVNCDDDVLDFSVDPELGPGGEGVTDTGGQALPDP</sequence>
<gene>
    <name evidence="2" type="ORF">FB45DRAFT_1083052</name>
</gene>
<proteinExistence type="predicted"/>
<feature type="compositionally biased region" description="Basic and acidic residues" evidence="1">
    <location>
        <begin position="270"/>
        <end position="304"/>
    </location>
</feature>
<reference evidence="2" key="1">
    <citation type="submission" date="2023-03" db="EMBL/GenBank/DDBJ databases">
        <title>Massive genome expansion in bonnet fungi (Mycena s.s.) driven by repeated elements and novel gene families across ecological guilds.</title>
        <authorList>
            <consortium name="Lawrence Berkeley National Laboratory"/>
            <person name="Harder C.B."/>
            <person name="Miyauchi S."/>
            <person name="Viragh M."/>
            <person name="Kuo A."/>
            <person name="Thoen E."/>
            <person name="Andreopoulos B."/>
            <person name="Lu D."/>
            <person name="Skrede I."/>
            <person name="Drula E."/>
            <person name="Henrissat B."/>
            <person name="Morin E."/>
            <person name="Kohler A."/>
            <person name="Barry K."/>
            <person name="LaButti K."/>
            <person name="Morin E."/>
            <person name="Salamov A."/>
            <person name="Lipzen A."/>
            <person name="Mereny Z."/>
            <person name="Hegedus B."/>
            <person name="Baldrian P."/>
            <person name="Stursova M."/>
            <person name="Weitz H."/>
            <person name="Taylor A."/>
            <person name="Grigoriev I.V."/>
            <person name="Nagy L.G."/>
            <person name="Martin F."/>
            <person name="Kauserud H."/>
        </authorList>
    </citation>
    <scope>NUCLEOTIDE SEQUENCE</scope>
    <source>
        <strain evidence="2">9284</strain>
    </source>
</reference>
<evidence type="ECO:0000313" key="3">
    <source>
        <dbReference type="Proteomes" id="UP001221142"/>
    </source>
</evidence>
<dbReference type="AlphaFoldDB" id="A0AAD7AYF4"/>
<evidence type="ECO:0000256" key="1">
    <source>
        <dbReference type="SAM" id="MobiDB-lite"/>
    </source>
</evidence>
<feature type="compositionally biased region" description="Basic and acidic residues" evidence="1">
    <location>
        <begin position="151"/>
        <end position="164"/>
    </location>
</feature>
<feature type="compositionally biased region" description="Basic and acidic residues" evidence="1">
    <location>
        <begin position="130"/>
        <end position="139"/>
    </location>
</feature>
<comment type="caution">
    <text evidence="2">The sequence shown here is derived from an EMBL/GenBank/DDBJ whole genome shotgun (WGS) entry which is preliminary data.</text>
</comment>
<feature type="region of interest" description="Disordered" evidence="1">
    <location>
        <begin position="100"/>
        <end position="305"/>
    </location>
</feature>
<feature type="region of interest" description="Disordered" evidence="1">
    <location>
        <begin position="382"/>
        <end position="485"/>
    </location>
</feature>
<accession>A0AAD7AYF4</accession>
<feature type="compositionally biased region" description="Polar residues" evidence="1">
    <location>
        <begin position="420"/>
        <end position="429"/>
    </location>
</feature>
<feature type="compositionally biased region" description="Basic and acidic residues" evidence="1">
    <location>
        <begin position="409"/>
        <end position="419"/>
    </location>
</feature>
<feature type="region of interest" description="Disordered" evidence="1">
    <location>
        <begin position="65"/>
        <end position="87"/>
    </location>
</feature>
<dbReference type="EMBL" id="JARKIF010000111">
    <property type="protein sequence ID" value="KAJ7604271.1"/>
    <property type="molecule type" value="Genomic_DNA"/>
</dbReference>
<keyword evidence="3" id="KW-1185">Reference proteome</keyword>
<feature type="region of interest" description="Disordered" evidence="1">
    <location>
        <begin position="751"/>
        <end position="772"/>
    </location>
</feature>
<feature type="region of interest" description="Disordered" evidence="1">
    <location>
        <begin position="1"/>
        <end position="26"/>
    </location>
</feature>
<protein>
    <submittedName>
        <fullName evidence="2">Uncharacterized protein</fullName>
    </submittedName>
</protein>
<evidence type="ECO:0000313" key="2">
    <source>
        <dbReference type="EMBL" id="KAJ7604271.1"/>
    </source>
</evidence>
<organism evidence="2 3">
    <name type="scientific">Roridomyces roridus</name>
    <dbReference type="NCBI Taxonomy" id="1738132"/>
    <lineage>
        <taxon>Eukaryota</taxon>
        <taxon>Fungi</taxon>
        <taxon>Dikarya</taxon>
        <taxon>Basidiomycota</taxon>
        <taxon>Agaricomycotina</taxon>
        <taxon>Agaricomycetes</taxon>
        <taxon>Agaricomycetidae</taxon>
        <taxon>Agaricales</taxon>
        <taxon>Marasmiineae</taxon>
        <taxon>Mycenaceae</taxon>
        <taxon>Roridomyces</taxon>
    </lineage>
</organism>
<dbReference type="Proteomes" id="UP001221142">
    <property type="component" value="Unassembled WGS sequence"/>
</dbReference>
<feature type="compositionally biased region" description="Pro residues" evidence="1">
    <location>
        <begin position="454"/>
        <end position="475"/>
    </location>
</feature>
<feature type="compositionally biased region" description="Basic and acidic residues" evidence="1">
    <location>
        <begin position="174"/>
        <end position="191"/>
    </location>
</feature>
<name>A0AAD7AYF4_9AGAR</name>